<keyword evidence="2" id="KW-1185">Reference proteome</keyword>
<name>A0A7U7PX26_9STAP</name>
<accession>A0A7U7PX26</accession>
<sequence>MIFSIRLSIQNYVVKLTKGSEAYGKSYNKDSFLKIIRKLCHSNIYFSHFNKCFKYF</sequence>
<dbReference type="AlphaFoldDB" id="A0A7U7PX26"/>
<gene>
    <name evidence="1" type="ORF">BN1326_30064</name>
</gene>
<dbReference type="Proteomes" id="UP000236509">
    <property type="component" value="Unassembled WGS sequence"/>
</dbReference>
<protein>
    <submittedName>
        <fullName evidence="1">Uncharacterized protein</fullName>
    </submittedName>
</protein>
<organism evidence="1 2">
    <name type="scientific">Staphylococcus argenteus</name>
    <dbReference type="NCBI Taxonomy" id="985002"/>
    <lineage>
        <taxon>Bacteria</taxon>
        <taxon>Bacillati</taxon>
        <taxon>Bacillota</taxon>
        <taxon>Bacilli</taxon>
        <taxon>Bacillales</taxon>
        <taxon>Staphylococcaceae</taxon>
        <taxon>Staphylococcus</taxon>
    </lineage>
</organism>
<evidence type="ECO:0000313" key="2">
    <source>
        <dbReference type="Proteomes" id="UP000236509"/>
    </source>
</evidence>
<proteinExistence type="predicted"/>
<dbReference type="EMBL" id="CVOU01000015">
    <property type="protein sequence ID" value="CRI20322.1"/>
    <property type="molecule type" value="Genomic_DNA"/>
</dbReference>
<comment type="caution">
    <text evidence="1">The sequence shown here is derived from an EMBL/GenBank/DDBJ whole genome shotgun (WGS) entry which is preliminary data.</text>
</comment>
<reference evidence="1 2" key="1">
    <citation type="submission" date="2015-04" db="EMBL/GenBank/DDBJ databases">
        <authorList>
            <person name="Cao L."/>
            <person name="Gao C.H."/>
        </authorList>
    </citation>
    <scope>NUCLEOTIDE SEQUENCE [LARGE SCALE GENOMIC DNA]</scope>
    <source>
        <strain evidence="1 2">SH3</strain>
    </source>
</reference>
<evidence type="ECO:0000313" key="1">
    <source>
        <dbReference type="EMBL" id="CRI20322.1"/>
    </source>
</evidence>